<evidence type="ECO:0000259" key="12">
    <source>
        <dbReference type="PROSITE" id="PS50929"/>
    </source>
</evidence>
<dbReference type="InterPro" id="IPR017871">
    <property type="entry name" value="ABC_transporter-like_CS"/>
</dbReference>
<keyword evidence="4" id="KW-1003">Cell membrane</keyword>
<feature type="transmembrane region" description="Helical" evidence="10">
    <location>
        <begin position="62"/>
        <end position="82"/>
    </location>
</feature>
<feature type="transmembrane region" description="Helical" evidence="10">
    <location>
        <begin position="150"/>
        <end position="179"/>
    </location>
</feature>
<dbReference type="AlphaFoldDB" id="A0A6A7XZE9"/>
<dbReference type="SMART" id="SM00382">
    <property type="entry name" value="AAA"/>
    <property type="match status" value="1"/>
</dbReference>
<accession>A0A6A7XZE9</accession>
<evidence type="ECO:0000259" key="11">
    <source>
        <dbReference type="PROSITE" id="PS50893"/>
    </source>
</evidence>
<dbReference type="InterPro" id="IPR027417">
    <property type="entry name" value="P-loop_NTPase"/>
</dbReference>
<evidence type="ECO:0000256" key="4">
    <source>
        <dbReference type="ARBA" id="ARBA00022475"/>
    </source>
</evidence>
<keyword evidence="3" id="KW-0813">Transport</keyword>
<dbReference type="GO" id="GO:0016887">
    <property type="term" value="F:ATP hydrolysis activity"/>
    <property type="evidence" value="ECO:0007669"/>
    <property type="project" value="InterPro"/>
</dbReference>
<name>A0A6A7XZE9_9HYPH</name>
<evidence type="ECO:0000256" key="2">
    <source>
        <dbReference type="ARBA" id="ARBA00005417"/>
    </source>
</evidence>
<dbReference type="Gene3D" id="1.20.1560.10">
    <property type="entry name" value="ABC transporter type 1, transmembrane domain"/>
    <property type="match status" value="1"/>
</dbReference>
<dbReference type="InterPro" id="IPR039421">
    <property type="entry name" value="Type_1_exporter"/>
</dbReference>
<organism evidence="13 14">
    <name type="scientific">Segnochrobactrum spirostomi</name>
    <dbReference type="NCBI Taxonomy" id="2608987"/>
    <lineage>
        <taxon>Bacteria</taxon>
        <taxon>Pseudomonadati</taxon>
        <taxon>Pseudomonadota</taxon>
        <taxon>Alphaproteobacteria</taxon>
        <taxon>Hyphomicrobiales</taxon>
        <taxon>Segnochrobactraceae</taxon>
        <taxon>Segnochrobactrum</taxon>
    </lineage>
</organism>
<dbReference type="PROSITE" id="PS50893">
    <property type="entry name" value="ABC_TRANSPORTER_2"/>
    <property type="match status" value="1"/>
</dbReference>
<keyword evidence="7" id="KW-0067">ATP-binding</keyword>
<dbReference type="Pfam" id="PF00005">
    <property type="entry name" value="ABC_tran"/>
    <property type="match status" value="1"/>
</dbReference>
<dbReference type="PROSITE" id="PS00211">
    <property type="entry name" value="ABC_TRANSPORTER_1"/>
    <property type="match status" value="1"/>
</dbReference>
<comment type="caution">
    <text evidence="13">The sequence shown here is derived from an EMBL/GenBank/DDBJ whole genome shotgun (WGS) entry which is preliminary data.</text>
</comment>
<dbReference type="NCBIfam" id="TIGR01842">
    <property type="entry name" value="type_I_sec_PrtD"/>
    <property type="match status" value="1"/>
</dbReference>
<dbReference type="SUPFAM" id="SSF52540">
    <property type="entry name" value="P-loop containing nucleoside triphosphate hydrolases"/>
    <property type="match status" value="1"/>
</dbReference>
<dbReference type="Proteomes" id="UP000332515">
    <property type="component" value="Unassembled WGS sequence"/>
</dbReference>
<dbReference type="PANTHER" id="PTHR24221:SF248">
    <property type="entry name" value="ABC TRANSPORTER TRANSMEMBRANE REGION"/>
    <property type="match status" value="1"/>
</dbReference>
<evidence type="ECO:0000313" key="13">
    <source>
        <dbReference type="EMBL" id="MQT11845.1"/>
    </source>
</evidence>
<evidence type="ECO:0000256" key="3">
    <source>
        <dbReference type="ARBA" id="ARBA00022448"/>
    </source>
</evidence>
<dbReference type="GO" id="GO:0140359">
    <property type="term" value="F:ABC-type transporter activity"/>
    <property type="evidence" value="ECO:0007669"/>
    <property type="project" value="InterPro"/>
</dbReference>
<protein>
    <submittedName>
        <fullName evidence="13">Type I secretion system permease/ATPase</fullName>
    </submittedName>
</protein>
<dbReference type="InterPro" id="IPR011527">
    <property type="entry name" value="ABC1_TM_dom"/>
</dbReference>
<gene>
    <name evidence="13" type="ORF">F0357_03975</name>
</gene>
<evidence type="ECO:0000256" key="8">
    <source>
        <dbReference type="ARBA" id="ARBA00022989"/>
    </source>
</evidence>
<dbReference type="Pfam" id="PF00664">
    <property type="entry name" value="ABC_membrane"/>
    <property type="match status" value="1"/>
</dbReference>
<dbReference type="SUPFAM" id="SSF90123">
    <property type="entry name" value="ABC transporter transmembrane region"/>
    <property type="match status" value="1"/>
</dbReference>
<evidence type="ECO:0000256" key="7">
    <source>
        <dbReference type="ARBA" id="ARBA00022840"/>
    </source>
</evidence>
<dbReference type="FunFam" id="3.40.50.300:FF:001444">
    <property type="entry name" value="ABC transporter ATP-binding protein"/>
    <property type="match status" value="1"/>
</dbReference>
<comment type="similarity">
    <text evidence="2">Belongs to the ABC transporter superfamily.</text>
</comment>
<feature type="domain" description="ABC transporter" evidence="11">
    <location>
        <begin position="336"/>
        <end position="572"/>
    </location>
</feature>
<evidence type="ECO:0000256" key="1">
    <source>
        <dbReference type="ARBA" id="ARBA00004651"/>
    </source>
</evidence>
<evidence type="ECO:0000256" key="10">
    <source>
        <dbReference type="SAM" id="Phobius"/>
    </source>
</evidence>
<comment type="subcellular location">
    <subcellularLocation>
        <location evidence="1">Cell membrane</location>
        <topology evidence="1">Multi-pass membrane protein</topology>
    </subcellularLocation>
</comment>
<evidence type="ECO:0000256" key="9">
    <source>
        <dbReference type="ARBA" id="ARBA00023136"/>
    </source>
</evidence>
<keyword evidence="14" id="KW-1185">Reference proteome</keyword>
<sequence>MLKPAQAPADGALQSAILAALAHSRRAFWGVALFSGIANVLMLTGPLFMLQVYDRVLVSRSMPTLVAIGLITTFLYIAYALIDFARGRVLSRVADDLEVQLAPTAFRQEVAESFAASRIEGRALTDLGTVRKFLMGPGPLALFDVPWVPLYLAVLAILHWSLGLVGVIGAVVVVAFAILTDRLTSRAFGEAMHHSIAAGGLLEGARRSAEAITALGMVPAVVDLWSDKRKAALDAERRSGDSAARVASASRAFRLFLQSATLALGAVLVIRHEATGGVMIASSITLGRALAPIDQIVAQWKGFASARSAWRRLDTALARFAAEPPRVTLPRPLGHLSVAGVIAGPPGSNRAVLQGVTFGLAPGDGIGVLGPSASGKSTLARLVVGLWKPMAGTVRLDGATLDQWNPDLLGRHIGYLPQDVELIGGTVRDCISRHAPDATDDKVIAAARAAAAHDLILRLPQGYTTRLGPGGAALSGGQRQRIALARALYDDPALIVLDEPNANLDQDGDAALTQAINTARERGAAVVVITHRPSALAAVDRILILKDGRQVACGPKDAVLRDLMQNSAAAAVSPDVRPMEQRA</sequence>
<dbReference type="GO" id="GO:0030256">
    <property type="term" value="C:type I protein secretion system complex"/>
    <property type="evidence" value="ECO:0007669"/>
    <property type="project" value="InterPro"/>
</dbReference>
<evidence type="ECO:0000256" key="5">
    <source>
        <dbReference type="ARBA" id="ARBA00022692"/>
    </source>
</evidence>
<keyword evidence="6" id="KW-0547">Nucleotide-binding</keyword>
<keyword evidence="5 10" id="KW-0812">Transmembrane</keyword>
<dbReference type="InterPro" id="IPR003439">
    <property type="entry name" value="ABC_transporter-like_ATP-bd"/>
</dbReference>
<dbReference type="InterPro" id="IPR003593">
    <property type="entry name" value="AAA+_ATPase"/>
</dbReference>
<evidence type="ECO:0000256" key="6">
    <source>
        <dbReference type="ARBA" id="ARBA00022741"/>
    </source>
</evidence>
<evidence type="ECO:0000313" key="14">
    <source>
        <dbReference type="Proteomes" id="UP000332515"/>
    </source>
</evidence>
<keyword evidence="9 10" id="KW-0472">Membrane</keyword>
<dbReference type="InterPro" id="IPR010128">
    <property type="entry name" value="ATPase_T1SS_PrtD-like"/>
</dbReference>
<dbReference type="GO" id="GO:0034040">
    <property type="term" value="F:ATPase-coupled lipid transmembrane transporter activity"/>
    <property type="evidence" value="ECO:0007669"/>
    <property type="project" value="TreeGrafter"/>
</dbReference>
<dbReference type="Gene3D" id="3.40.50.300">
    <property type="entry name" value="P-loop containing nucleotide triphosphate hydrolases"/>
    <property type="match status" value="1"/>
</dbReference>
<dbReference type="PANTHER" id="PTHR24221">
    <property type="entry name" value="ATP-BINDING CASSETTE SUB-FAMILY B"/>
    <property type="match status" value="1"/>
</dbReference>
<dbReference type="InterPro" id="IPR036640">
    <property type="entry name" value="ABC1_TM_sf"/>
</dbReference>
<dbReference type="EMBL" id="VWNA01000001">
    <property type="protein sequence ID" value="MQT11845.1"/>
    <property type="molecule type" value="Genomic_DNA"/>
</dbReference>
<feature type="transmembrane region" description="Helical" evidence="10">
    <location>
        <begin position="27"/>
        <end position="50"/>
    </location>
</feature>
<dbReference type="GO" id="GO:0005524">
    <property type="term" value="F:ATP binding"/>
    <property type="evidence" value="ECO:0007669"/>
    <property type="project" value="UniProtKB-KW"/>
</dbReference>
<feature type="domain" description="ABC transmembrane type-1" evidence="12">
    <location>
        <begin position="29"/>
        <end position="305"/>
    </location>
</feature>
<proteinExistence type="inferred from homology"/>
<keyword evidence="8 10" id="KW-1133">Transmembrane helix</keyword>
<dbReference type="GO" id="GO:0030253">
    <property type="term" value="P:protein secretion by the type I secretion system"/>
    <property type="evidence" value="ECO:0007669"/>
    <property type="project" value="InterPro"/>
</dbReference>
<dbReference type="PROSITE" id="PS50929">
    <property type="entry name" value="ABC_TM1F"/>
    <property type="match status" value="1"/>
</dbReference>
<reference evidence="13 14" key="1">
    <citation type="submission" date="2019-09" db="EMBL/GenBank/DDBJ databases">
        <title>Segnochrobactrum spirostomi gen. nov., sp. nov., isolated from the ciliate Spirostomum cf. yagiui and description of a novel family, Segnochrobactraceae fam. nov. within the order Rhizobiales of the class Alphaproteobacteria.</title>
        <authorList>
            <person name="Akter S."/>
            <person name="Shazib S.U.A."/>
            <person name="Shin M.K."/>
        </authorList>
    </citation>
    <scope>NUCLEOTIDE SEQUENCE [LARGE SCALE GENOMIC DNA]</scope>
    <source>
        <strain evidence="13 14">Sp-1</strain>
    </source>
</reference>
<dbReference type="GO" id="GO:0005886">
    <property type="term" value="C:plasma membrane"/>
    <property type="evidence" value="ECO:0007669"/>
    <property type="project" value="UniProtKB-SubCell"/>
</dbReference>